<dbReference type="GO" id="GO:0006412">
    <property type="term" value="P:translation"/>
    <property type="evidence" value="ECO:0007669"/>
    <property type="project" value="InterPro"/>
</dbReference>
<dbReference type="InterPro" id="IPR036853">
    <property type="entry name" value="Ribosomal_uL14_sf"/>
</dbReference>
<evidence type="ECO:0000313" key="8">
    <source>
        <dbReference type="EMBL" id="VDC60208.1"/>
    </source>
</evidence>
<organism evidence="8">
    <name type="scientific">Brassica campestris</name>
    <name type="common">Field mustard</name>
    <dbReference type="NCBI Taxonomy" id="3711"/>
    <lineage>
        <taxon>Eukaryota</taxon>
        <taxon>Viridiplantae</taxon>
        <taxon>Streptophyta</taxon>
        <taxon>Embryophyta</taxon>
        <taxon>Tracheophyta</taxon>
        <taxon>Spermatophyta</taxon>
        <taxon>Magnoliopsida</taxon>
        <taxon>eudicotyledons</taxon>
        <taxon>Gunneridae</taxon>
        <taxon>Pentapetalae</taxon>
        <taxon>rosids</taxon>
        <taxon>malvids</taxon>
        <taxon>Brassicales</taxon>
        <taxon>Brassicaceae</taxon>
        <taxon>Brassiceae</taxon>
        <taxon>Brassica</taxon>
    </lineage>
</organism>
<dbReference type="EMBL" id="LR031568">
    <property type="protein sequence ID" value="VDC60208.1"/>
    <property type="molecule type" value="Genomic_DNA"/>
</dbReference>
<sequence length="233" mass="25597">MTIIPLNKPAILPLLPALNLSLYRPPRSLSSLTDLILPQRFCFFFFCFSINNSNGGSFCFQTISCFELSGRSLLGGLKNDLSGLMNTSYGMMNEASLSQQQQQRRTFIQMGTVLKVVDNSGAKKVMCIQALKGKKGARLGDTIVASVKEAMPNGKVKKGAVVYGVVVRAAMQRGRVDGSEVRFDDNAVVLVDNKDKKTKTDRQPIGTRVFGPVPHELRKKKHLKILALAQHIA</sequence>
<evidence type="ECO:0000256" key="2">
    <source>
        <dbReference type="ARBA" id="ARBA00022730"/>
    </source>
</evidence>
<evidence type="ECO:0000256" key="3">
    <source>
        <dbReference type="ARBA" id="ARBA00022884"/>
    </source>
</evidence>
<evidence type="ECO:0000256" key="4">
    <source>
        <dbReference type="ARBA" id="ARBA00022980"/>
    </source>
</evidence>
<dbReference type="AlphaFoldDB" id="A0A3P5YJR1"/>
<reference evidence="8" key="1">
    <citation type="submission" date="2018-11" db="EMBL/GenBank/DDBJ databases">
        <authorList>
            <consortium name="Genoscope - CEA"/>
            <person name="William W."/>
        </authorList>
    </citation>
    <scope>NUCLEOTIDE SEQUENCE</scope>
</reference>
<comment type="similarity">
    <text evidence="1 6">Belongs to the universal ribosomal protein uL14 family.</text>
</comment>
<keyword evidence="3" id="KW-0694">RNA-binding</keyword>
<dbReference type="CDD" id="cd00337">
    <property type="entry name" value="Ribosomal_uL14"/>
    <property type="match status" value="1"/>
</dbReference>
<dbReference type="Pfam" id="PF00238">
    <property type="entry name" value="Ribosomal_L14"/>
    <property type="match status" value="1"/>
</dbReference>
<dbReference type="Gene3D" id="2.40.150.20">
    <property type="entry name" value="Ribosomal protein L14"/>
    <property type="match status" value="1"/>
</dbReference>
<dbReference type="GO" id="GO:0003735">
    <property type="term" value="F:structural constituent of ribosome"/>
    <property type="evidence" value="ECO:0007669"/>
    <property type="project" value="InterPro"/>
</dbReference>
<protein>
    <submittedName>
        <fullName evidence="7">Uncharacterized protein</fullName>
    </submittedName>
</protein>
<dbReference type="PANTHER" id="PTHR11761:SF3">
    <property type="entry name" value="LARGE RIBOSOMAL SUBUNIT PROTEIN UL14M"/>
    <property type="match status" value="1"/>
</dbReference>
<name>A0A3P5YJR1_BRACM</name>
<dbReference type="InterPro" id="IPR005745">
    <property type="entry name" value="Ribosomal_uL14_bac-type"/>
</dbReference>
<dbReference type="SUPFAM" id="SSF50193">
    <property type="entry name" value="Ribosomal protein L14"/>
    <property type="match status" value="1"/>
</dbReference>
<accession>A0A3P5YJR1</accession>
<proteinExistence type="inferred from homology"/>
<keyword evidence="5 6" id="KW-0687">Ribonucleoprotein</keyword>
<dbReference type="FunFam" id="2.40.150.20:FF:000006">
    <property type="entry name" value="50S ribosomal protein HLP, mitochondrial-like"/>
    <property type="match status" value="1"/>
</dbReference>
<gene>
    <name evidence="8" type="ORF">BRAA09T37819Z</name>
    <name evidence="7" type="ORF">BRAPAZ1V2_A09P23930.2</name>
</gene>
<dbReference type="PANTHER" id="PTHR11761">
    <property type="entry name" value="50S/60S RIBOSOMAL PROTEIN L14/L23"/>
    <property type="match status" value="1"/>
</dbReference>
<dbReference type="GO" id="GO:0019843">
    <property type="term" value="F:rRNA binding"/>
    <property type="evidence" value="ECO:0007669"/>
    <property type="project" value="UniProtKB-KW"/>
</dbReference>
<evidence type="ECO:0000313" key="7">
    <source>
        <dbReference type="EMBL" id="CAG7861926.1"/>
    </source>
</evidence>
<evidence type="ECO:0000256" key="5">
    <source>
        <dbReference type="ARBA" id="ARBA00023274"/>
    </source>
</evidence>
<evidence type="ECO:0000256" key="1">
    <source>
        <dbReference type="ARBA" id="ARBA00010745"/>
    </source>
</evidence>
<dbReference type="Proteomes" id="UP000694005">
    <property type="component" value="Chromosome A09"/>
</dbReference>
<keyword evidence="2" id="KW-0699">rRNA-binding</keyword>
<dbReference type="SMART" id="SM01374">
    <property type="entry name" value="Ribosomal_L14"/>
    <property type="match status" value="1"/>
</dbReference>
<dbReference type="HAMAP" id="MF_01367">
    <property type="entry name" value="Ribosomal_uL14"/>
    <property type="match status" value="1"/>
</dbReference>
<dbReference type="InterPro" id="IPR000218">
    <property type="entry name" value="Ribosomal_uL14"/>
</dbReference>
<dbReference type="Gramene" id="A09p23930.2_BraZ1">
    <property type="protein sequence ID" value="A09p23930.2_BraZ1.CDS"/>
    <property type="gene ID" value="A09g23930.2_BraZ1"/>
</dbReference>
<evidence type="ECO:0000256" key="6">
    <source>
        <dbReference type="RuleBase" id="RU003949"/>
    </source>
</evidence>
<dbReference type="NCBIfam" id="TIGR01067">
    <property type="entry name" value="rplN_bact"/>
    <property type="match status" value="1"/>
</dbReference>
<keyword evidence="4 6" id="KW-0689">Ribosomal protein</keyword>
<dbReference type="GO" id="GO:0015934">
    <property type="term" value="C:large ribosomal subunit"/>
    <property type="evidence" value="ECO:0007669"/>
    <property type="project" value="InterPro"/>
</dbReference>
<dbReference type="InterPro" id="IPR019972">
    <property type="entry name" value="Ribosomal_uL14_CS"/>
</dbReference>
<dbReference type="EMBL" id="LS974625">
    <property type="protein sequence ID" value="CAG7861926.1"/>
    <property type="molecule type" value="Genomic_DNA"/>
</dbReference>
<dbReference type="PROSITE" id="PS00049">
    <property type="entry name" value="RIBOSOMAL_L14"/>
    <property type="match status" value="1"/>
</dbReference>